<keyword evidence="2" id="KW-1185">Reference proteome</keyword>
<sequence>MSRPQIDFLEPWIPETSLIFLEELYNELPNNHILYGAELNVIARRLDKDEVLFQFQENSNKYVQVHLTWKQDKETNPWPLFILFNSFDDWVNQVMVLDNKENLVQ</sequence>
<dbReference type="AlphaFoldDB" id="A0A7Z2VHF1"/>
<reference evidence="1 2" key="1">
    <citation type="submission" date="2020-04" db="EMBL/GenBank/DDBJ databases">
        <title>Genome sequencing of novel species.</title>
        <authorList>
            <person name="Heo J."/>
            <person name="Kim S.-J."/>
            <person name="Kim J.-S."/>
            <person name="Hong S.-B."/>
            <person name="Kwon S.-W."/>
        </authorList>
    </citation>
    <scope>NUCLEOTIDE SEQUENCE [LARGE SCALE GENOMIC DNA]</scope>
    <source>
        <strain evidence="1 2">MFER-1</strain>
    </source>
</reference>
<dbReference type="RefSeq" id="WP_169279530.1">
    <property type="nucleotide sequence ID" value="NZ_CP051680.1"/>
</dbReference>
<dbReference type="Proteomes" id="UP000502248">
    <property type="component" value="Chromosome"/>
</dbReference>
<name>A0A7Z2VHF1_9BACL</name>
<gene>
    <name evidence="1" type="ORF">HH215_08655</name>
</gene>
<dbReference type="EMBL" id="CP051680">
    <property type="protein sequence ID" value="QJD83233.1"/>
    <property type="molecule type" value="Genomic_DNA"/>
</dbReference>
<evidence type="ECO:0000313" key="2">
    <source>
        <dbReference type="Proteomes" id="UP000502248"/>
    </source>
</evidence>
<organism evidence="1 2">
    <name type="scientific">Cohnella herbarum</name>
    <dbReference type="NCBI Taxonomy" id="2728023"/>
    <lineage>
        <taxon>Bacteria</taxon>
        <taxon>Bacillati</taxon>
        <taxon>Bacillota</taxon>
        <taxon>Bacilli</taxon>
        <taxon>Bacillales</taxon>
        <taxon>Paenibacillaceae</taxon>
        <taxon>Cohnella</taxon>
    </lineage>
</organism>
<accession>A0A7Z2VHF1</accession>
<proteinExistence type="predicted"/>
<protein>
    <submittedName>
        <fullName evidence="1">Uncharacterized protein</fullName>
    </submittedName>
</protein>
<dbReference type="KEGG" id="cheb:HH215_08655"/>
<evidence type="ECO:0000313" key="1">
    <source>
        <dbReference type="EMBL" id="QJD83233.1"/>
    </source>
</evidence>